<keyword evidence="2" id="KW-1185">Reference proteome</keyword>
<name>A0A4Q0VQE0_9BACI</name>
<organism evidence="1 2">
    <name type="scientific">Anaerobacillus alkaliphilus</name>
    <dbReference type="NCBI Taxonomy" id="1548597"/>
    <lineage>
        <taxon>Bacteria</taxon>
        <taxon>Bacillati</taxon>
        <taxon>Bacillota</taxon>
        <taxon>Bacilli</taxon>
        <taxon>Bacillales</taxon>
        <taxon>Bacillaceae</taxon>
        <taxon>Anaerobacillus</taxon>
    </lineage>
</organism>
<sequence>MLKLNAVTTTDIVSESLNLAEMIVQSQQFKQYEAAKTALRSDIEAQEMIWNFNKRKDEYEEVQRFGKYHPDYSRVSKEVRELKRKIDLCEPVALFKKSEKDLETLLNDVSLIIAHAVSKTIKVPTGNPFFDSMSCSGGCGTGGKCGCK</sequence>
<dbReference type="SUPFAM" id="SSF158622">
    <property type="entry name" value="YheA/YmcA-like"/>
    <property type="match status" value="1"/>
</dbReference>
<dbReference type="InterPro" id="IPR010368">
    <property type="entry name" value="Com_YlbF"/>
</dbReference>
<dbReference type="InterPro" id="IPR052767">
    <property type="entry name" value="Bact_com_dev_regulator"/>
</dbReference>
<gene>
    <name evidence="1" type="ORF">DS745_17425</name>
</gene>
<dbReference type="OrthoDB" id="2157513at2"/>
<dbReference type="Pfam" id="PF06133">
    <property type="entry name" value="Com_YlbF"/>
    <property type="match status" value="1"/>
</dbReference>
<dbReference type="Proteomes" id="UP000290649">
    <property type="component" value="Unassembled WGS sequence"/>
</dbReference>
<proteinExistence type="predicted"/>
<evidence type="ECO:0000313" key="1">
    <source>
        <dbReference type="EMBL" id="RXI98127.1"/>
    </source>
</evidence>
<dbReference type="PANTHER" id="PTHR38448">
    <property type="entry name" value="REGULATORY PROTEIN YLBF-RELATED"/>
    <property type="match status" value="1"/>
</dbReference>
<dbReference type="AlphaFoldDB" id="A0A4Q0VQE0"/>
<dbReference type="InterPro" id="IPR023378">
    <property type="entry name" value="YheA/YmcA-like_dom_sf"/>
</dbReference>
<reference evidence="1 2" key="1">
    <citation type="journal article" date="2019" name="Int. J. Syst. Evol. Microbiol.">
        <title>Anaerobacillus alkaliphilus sp. nov., a novel alkaliphilic and moderately halophilic bacterium.</title>
        <authorList>
            <person name="Borsodi A.K."/>
            <person name="Aszalos J.M."/>
            <person name="Bihari P."/>
            <person name="Nagy I."/>
            <person name="Schumann P."/>
            <person name="Sproer C."/>
            <person name="Kovacs A.L."/>
            <person name="Boka K."/>
            <person name="Dobosy P."/>
            <person name="Ovari M."/>
            <person name="Szili-Kovacs T."/>
            <person name="Toth E."/>
        </authorList>
    </citation>
    <scope>NUCLEOTIDE SEQUENCE [LARGE SCALE GENOMIC DNA]</scope>
    <source>
        <strain evidence="1 2">B16-10</strain>
    </source>
</reference>
<comment type="caution">
    <text evidence="1">The sequence shown here is derived from an EMBL/GenBank/DDBJ whole genome shotgun (WGS) entry which is preliminary data.</text>
</comment>
<protein>
    <submittedName>
        <fullName evidence="1">YlbF family regulator</fullName>
    </submittedName>
</protein>
<dbReference type="RefSeq" id="WP_129079486.1">
    <property type="nucleotide sequence ID" value="NZ_QOUX01000046.1"/>
</dbReference>
<dbReference type="EMBL" id="QOUX01000046">
    <property type="protein sequence ID" value="RXI98127.1"/>
    <property type="molecule type" value="Genomic_DNA"/>
</dbReference>
<accession>A0A4Q0VQE0</accession>
<evidence type="ECO:0000313" key="2">
    <source>
        <dbReference type="Proteomes" id="UP000290649"/>
    </source>
</evidence>
<dbReference type="Gene3D" id="1.20.1500.10">
    <property type="entry name" value="YheA/YmcA-like"/>
    <property type="match status" value="1"/>
</dbReference>
<dbReference type="PANTHER" id="PTHR38448:SF2">
    <property type="entry name" value="REGULATORY PROTEIN YLBF"/>
    <property type="match status" value="1"/>
</dbReference>